<dbReference type="GO" id="GO:0004174">
    <property type="term" value="F:electron-transferring-flavoprotein dehydrogenase activity"/>
    <property type="evidence" value="ECO:0007669"/>
    <property type="project" value="UniProtKB-UniRule"/>
</dbReference>
<dbReference type="PANTHER" id="PTHR10617">
    <property type="entry name" value="ELECTRON TRANSFER FLAVOPROTEIN-UBIQUINONE OXIDOREDUCTASE"/>
    <property type="match status" value="1"/>
</dbReference>
<comment type="cofactor">
    <cofactor evidence="19">
        <name>[4Fe-4S] cluster</name>
        <dbReference type="ChEBI" id="CHEBI:49883"/>
    </cofactor>
    <text evidence="19">Binds 1 [4Fe-4S] cluster.</text>
</comment>
<dbReference type="OrthoDB" id="437331at2759"/>
<accession>A0A9W7G3J0</accession>
<dbReference type="PANTHER" id="PTHR10617:SF107">
    <property type="entry name" value="ELECTRON TRANSFER FLAVOPROTEIN-UBIQUINONE OXIDOREDUCTASE, MITOCHONDRIAL"/>
    <property type="match status" value="1"/>
</dbReference>
<evidence type="ECO:0000256" key="3">
    <source>
        <dbReference type="ARBA" id="ARBA00004273"/>
    </source>
</evidence>
<organism evidence="22 23">
    <name type="scientific">Triparma columacea</name>
    <dbReference type="NCBI Taxonomy" id="722753"/>
    <lineage>
        <taxon>Eukaryota</taxon>
        <taxon>Sar</taxon>
        <taxon>Stramenopiles</taxon>
        <taxon>Ochrophyta</taxon>
        <taxon>Bolidophyceae</taxon>
        <taxon>Parmales</taxon>
        <taxon>Triparmaceae</taxon>
        <taxon>Triparma</taxon>
    </lineage>
</organism>
<keyword evidence="9 19" id="KW-0274">FAD</keyword>
<evidence type="ECO:0000256" key="12">
    <source>
        <dbReference type="ARBA" id="ARBA00023002"/>
    </source>
</evidence>
<dbReference type="GO" id="GO:0051539">
    <property type="term" value="F:4 iron, 4 sulfur cluster binding"/>
    <property type="evidence" value="ECO:0007669"/>
    <property type="project" value="UniProtKB-UniRule"/>
</dbReference>
<gene>
    <name evidence="22" type="ORF">TrCOL_g8318</name>
</gene>
<dbReference type="FunFam" id="3.30.70.20:FF:000015">
    <property type="entry name" value="Electron transfer flavoprotein-ubiquinone oxidoreductase"/>
    <property type="match status" value="1"/>
</dbReference>
<keyword evidence="6 19" id="KW-0285">Flavoprotein</keyword>
<feature type="compositionally biased region" description="Basic and acidic residues" evidence="20">
    <location>
        <begin position="438"/>
        <end position="450"/>
    </location>
</feature>
<dbReference type="InterPro" id="IPR017896">
    <property type="entry name" value="4Fe4S_Fe-S-bd"/>
</dbReference>
<dbReference type="InterPro" id="IPR007859">
    <property type="entry name" value="ETF-QO/FixX_C"/>
</dbReference>
<evidence type="ECO:0000313" key="23">
    <source>
        <dbReference type="Proteomes" id="UP001165065"/>
    </source>
</evidence>
<dbReference type="AlphaFoldDB" id="A0A9W7G3J0"/>
<evidence type="ECO:0000256" key="20">
    <source>
        <dbReference type="SAM" id="MobiDB-lite"/>
    </source>
</evidence>
<evidence type="ECO:0000256" key="16">
    <source>
        <dbReference type="ARBA" id="ARBA00023128"/>
    </source>
</evidence>
<dbReference type="GO" id="GO:0005743">
    <property type="term" value="C:mitochondrial inner membrane"/>
    <property type="evidence" value="ECO:0007669"/>
    <property type="project" value="UniProtKB-SubCell"/>
</dbReference>
<keyword evidence="23" id="KW-1185">Reference proteome</keyword>
<keyword evidence="15 19" id="KW-0830">Ubiquinone</keyword>
<evidence type="ECO:0000256" key="18">
    <source>
        <dbReference type="ARBA" id="ARBA00052682"/>
    </source>
</evidence>
<comment type="cofactor">
    <cofactor evidence="1 19">
        <name>FAD</name>
        <dbReference type="ChEBI" id="CHEBI:57692"/>
    </cofactor>
</comment>
<dbReference type="InterPro" id="IPR036188">
    <property type="entry name" value="FAD/NAD-bd_sf"/>
</dbReference>
<dbReference type="GO" id="GO:0046872">
    <property type="term" value="F:metal ion binding"/>
    <property type="evidence" value="ECO:0007669"/>
    <property type="project" value="UniProtKB-KW"/>
</dbReference>
<evidence type="ECO:0000256" key="10">
    <source>
        <dbReference type="ARBA" id="ARBA00022946"/>
    </source>
</evidence>
<evidence type="ECO:0000259" key="21">
    <source>
        <dbReference type="PROSITE" id="PS51379"/>
    </source>
</evidence>
<dbReference type="Gene3D" id="3.50.50.60">
    <property type="entry name" value="FAD/NAD(P)-binding domain"/>
    <property type="match status" value="1"/>
</dbReference>
<dbReference type="Pfam" id="PF21162">
    <property type="entry name" value="ETFQO_UQ-bd"/>
    <property type="match status" value="1"/>
</dbReference>
<keyword evidence="11 19" id="KW-0249">Electron transport</keyword>
<dbReference type="SUPFAM" id="SSF51905">
    <property type="entry name" value="FAD/NAD(P)-binding domain"/>
    <property type="match status" value="1"/>
</dbReference>
<dbReference type="Gene3D" id="3.30.9.90">
    <property type="match status" value="1"/>
</dbReference>
<evidence type="ECO:0000256" key="14">
    <source>
        <dbReference type="ARBA" id="ARBA00023014"/>
    </source>
</evidence>
<dbReference type="InterPro" id="IPR049398">
    <property type="entry name" value="ETF-QO/FixC_UQ-bd"/>
</dbReference>
<dbReference type="EMBL" id="BRYA01000755">
    <property type="protein sequence ID" value="GMI31732.1"/>
    <property type="molecule type" value="Genomic_DNA"/>
</dbReference>
<comment type="catalytic activity">
    <reaction evidence="18 19">
        <text>a ubiquinone + reduced [electron-transfer flavoprotein] = a ubiquinol + oxidized [electron-transfer flavoprotein] + H(+)</text>
        <dbReference type="Rhea" id="RHEA:24052"/>
        <dbReference type="Rhea" id="RHEA-COMP:9565"/>
        <dbReference type="Rhea" id="RHEA-COMP:9566"/>
        <dbReference type="Rhea" id="RHEA-COMP:10685"/>
        <dbReference type="Rhea" id="RHEA-COMP:10686"/>
        <dbReference type="ChEBI" id="CHEBI:15378"/>
        <dbReference type="ChEBI" id="CHEBI:16389"/>
        <dbReference type="ChEBI" id="CHEBI:17976"/>
        <dbReference type="ChEBI" id="CHEBI:57692"/>
        <dbReference type="ChEBI" id="CHEBI:58307"/>
        <dbReference type="EC" id="1.5.5.1"/>
    </reaction>
</comment>
<proteinExistence type="inferred from homology"/>
<evidence type="ECO:0000256" key="4">
    <source>
        <dbReference type="ARBA" id="ARBA00006796"/>
    </source>
</evidence>
<keyword evidence="7 19" id="KW-0479">Metal-binding</keyword>
<dbReference type="SUPFAM" id="SSF54373">
    <property type="entry name" value="FAD-linked reductases, C-terminal domain"/>
    <property type="match status" value="1"/>
</dbReference>
<evidence type="ECO:0000256" key="19">
    <source>
        <dbReference type="RuleBase" id="RU366068"/>
    </source>
</evidence>
<evidence type="ECO:0000256" key="15">
    <source>
        <dbReference type="ARBA" id="ARBA00023075"/>
    </source>
</evidence>
<reference evidence="23" key="1">
    <citation type="journal article" date="2023" name="Commun. Biol.">
        <title>Genome analysis of Parmales, the sister group of diatoms, reveals the evolutionary specialization of diatoms from phago-mixotrophs to photoautotrophs.</title>
        <authorList>
            <person name="Ban H."/>
            <person name="Sato S."/>
            <person name="Yoshikawa S."/>
            <person name="Yamada K."/>
            <person name="Nakamura Y."/>
            <person name="Ichinomiya M."/>
            <person name="Sato N."/>
            <person name="Blanc-Mathieu R."/>
            <person name="Endo H."/>
            <person name="Kuwata A."/>
            <person name="Ogata H."/>
        </authorList>
    </citation>
    <scope>NUCLEOTIDE SEQUENCE [LARGE SCALE GENOMIC DNA]</scope>
</reference>
<evidence type="ECO:0000256" key="8">
    <source>
        <dbReference type="ARBA" id="ARBA00022792"/>
    </source>
</evidence>
<dbReference type="Pfam" id="PF13450">
    <property type="entry name" value="NAD_binding_8"/>
    <property type="match status" value="1"/>
</dbReference>
<dbReference type="Pfam" id="PF05187">
    <property type="entry name" value="Fer4_ETF_QO"/>
    <property type="match status" value="1"/>
</dbReference>
<comment type="function">
    <text evidence="2 19">Accepts electrons from ETF and reduces ubiquinone.</text>
</comment>
<keyword evidence="14 19" id="KW-0411">Iron-sulfur</keyword>
<keyword evidence="12 19" id="KW-0560">Oxidoreductase</keyword>
<dbReference type="PROSITE" id="PS51379">
    <property type="entry name" value="4FE4S_FER_2"/>
    <property type="match status" value="1"/>
</dbReference>
<evidence type="ECO:0000256" key="13">
    <source>
        <dbReference type="ARBA" id="ARBA00023004"/>
    </source>
</evidence>
<protein>
    <recommendedName>
        <fullName evidence="19">Electron transfer flavoprotein-ubiquinone oxidoreductase</fullName>
        <shortName evidence="19">ETF-QO</shortName>
        <ecNumber evidence="19">1.5.5.1</ecNumber>
    </recommendedName>
</protein>
<evidence type="ECO:0000256" key="11">
    <source>
        <dbReference type="ARBA" id="ARBA00022982"/>
    </source>
</evidence>
<evidence type="ECO:0000256" key="2">
    <source>
        <dbReference type="ARBA" id="ARBA00002819"/>
    </source>
</evidence>
<evidence type="ECO:0000313" key="22">
    <source>
        <dbReference type="EMBL" id="GMI31732.1"/>
    </source>
</evidence>
<comment type="subcellular location">
    <subcellularLocation>
        <location evidence="3">Mitochondrion inner membrane</location>
    </subcellularLocation>
</comment>
<evidence type="ECO:0000256" key="1">
    <source>
        <dbReference type="ARBA" id="ARBA00001974"/>
    </source>
</evidence>
<feature type="region of interest" description="Disordered" evidence="20">
    <location>
        <begin position="430"/>
        <end position="450"/>
    </location>
</feature>
<dbReference type="EC" id="1.5.5.1" evidence="19"/>
<dbReference type="Gene3D" id="3.30.70.20">
    <property type="match status" value="1"/>
</dbReference>
<dbReference type="Proteomes" id="UP001165065">
    <property type="component" value="Unassembled WGS sequence"/>
</dbReference>
<keyword evidence="10" id="KW-0809">Transit peptide</keyword>
<comment type="similarity">
    <text evidence="4">Belongs to the ETF-QO/FixC family.</text>
</comment>
<evidence type="ECO:0000256" key="6">
    <source>
        <dbReference type="ARBA" id="ARBA00022630"/>
    </source>
</evidence>
<evidence type="ECO:0000256" key="9">
    <source>
        <dbReference type="ARBA" id="ARBA00022827"/>
    </source>
</evidence>
<feature type="domain" description="4Fe-4S ferredoxin-type" evidence="21">
    <location>
        <begin position="526"/>
        <end position="555"/>
    </location>
</feature>
<name>A0A9W7G3J0_9STRA</name>
<evidence type="ECO:0000256" key="7">
    <source>
        <dbReference type="ARBA" id="ARBA00022723"/>
    </source>
</evidence>
<sequence>MPYDCLIVGGGPAGLAAAIRMKQLAIENDKDVSVCVLEKGSEIGAHILSGNVFEPRALEELFPDYKNMDVPPPLDTEVKEDVFLYLTETGSVGIPNVLLPSELHNDGNYIISLGQLCRWLGTQAEELGVEIFPGFAASEVIYGEDGSVKGIATRDVGISKEGEAKGTFERGMELHARQTLFAEGARGSCSEELMEKFNLRDGVQPQTFGLGVKEVWEIPEENAKPGFVQHTLGWPLQHGLFDQTFGGSFLYHMAPNQILIGFVVGLDYENPYLNPYREFQRWKHHPDVKKHLEGGECISYGARVLNEGGYHAIPKLTFPGGALIGCSAGFLNSVKIKGSHTALKSGMVAAEALYPVLSSNDAYIVAESYEINAEEKSAEVVEYQKNMEESWVYDELKSVRNCHAAFHWGFLPGLAYSGLAAHILRGNEPWTLTNDSPDSAKTKPKDEFEPIEYPKPDGVFSFDLLTNLTRSGTAHEHDQPAHLRIKDDCKSIIDQNVSLDNFDGPEQRFCPAGVYEYVEEEETGSKKLQINAQNCVHCKCCSIKMPHEYIRWTVPEGGGGPNYAVM</sequence>
<evidence type="ECO:0000256" key="5">
    <source>
        <dbReference type="ARBA" id="ARBA00022448"/>
    </source>
</evidence>
<keyword evidence="16" id="KW-0496">Mitochondrion</keyword>
<keyword evidence="8" id="KW-0999">Mitochondrion inner membrane</keyword>
<comment type="caution">
    <text evidence="22">The sequence shown here is derived from an EMBL/GenBank/DDBJ whole genome shotgun (WGS) entry which is preliminary data.</text>
</comment>
<keyword evidence="13 19" id="KW-0408">Iron</keyword>
<evidence type="ECO:0000256" key="17">
    <source>
        <dbReference type="ARBA" id="ARBA00023136"/>
    </source>
</evidence>
<keyword evidence="5 19" id="KW-0813">Transport</keyword>
<dbReference type="InterPro" id="IPR040156">
    <property type="entry name" value="ETF-QO"/>
</dbReference>
<dbReference type="SUPFAM" id="SSF54862">
    <property type="entry name" value="4Fe-4S ferredoxins"/>
    <property type="match status" value="1"/>
</dbReference>
<keyword evidence="17" id="KW-0472">Membrane</keyword>